<feature type="transmembrane region" description="Helical" evidence="6">
    <location>
        <begin position="127"/>
        <end position="146"/>
    </location>
</feature>
<dbReference type="NCBIfam" id="TIGR03718">
    <property type="entry name" value="R_switched_Alx"/>
    <property type="match status" value="1"/>
</dbReference>
<dbReference type="AlphaFoldDB" id="A0A1Y2T4D6"/>
<feature type="transmembrane region" description="Helical" evidence="6">
    <location>
        <begin position="101"/>
        <end position="121"/>
    </location>
</feature>
<proteinExistence type="inferred from homology"/>
<keyword evidence="4 6" id="KW-1133">Transmembrane helix</keyword>
<dbReference type="InterPro" id="IPR022369">
    <property type="entry name" value="Integral_membrane_TerC_rswitch"/>
</dbReference>
<evidence type="ECO:0000313" key="8">
    <source>
        <dbReference type="Proteomes" id="UP000194267"/>
    </source>
</evidence>
<comment type="caution">
    <text evidence="7">The sequence shown here is derived from an EMBL/GenBank/DDBJ whole genome shotgun (WGS) entry which is preliminary data.</text>
</comment>
<feature type="transmembrane region" description="Helical" evidence="6">
    <location>
        <begin position="6"/>
        <end position="24"/>
    </location>
</feature>
<evidence type="ECO:0000256" key="2">
    <source>
        <dbReference type="ARBA" id="ARBA00007511"/>
    </source>
</evidence>
<evidence type="ECO:0000256" key="1">
    <source>
        <dbReference type="ARBA" id="ARBA00004141"/>
    </source>
</evidence>
<keyword evidence="3 6" id="KW-0812">Transmembrane</keyword>
<feature type="transmembrane region" description="Helical" evidence="6">
    <location>
        <begin position="190"/>
        <end position="216"/>
    </location>
</feature>
<evidence type="ECO:0000256" key="3">
    <source>
        <dbReference type="ARBA" id="ARBA00022692"/>
    </source>
</evidence>
<feature type="transmembrane region" description="Helical" evidence="6">
    <location>
        <begin position="222"/>
        <end position="243"/>
    </location>
</feature>
<sequence length="276" mass="31212">MHTLELTAFFLFVIFATWLDLYVLHKDDHDIGLKEAAVTSLAWILLALLFSGYVYYRYGLELWMQYIAAYTMEKALSVDNLFVIATIFSFFGIRGGLQHRALAWGVIGAVTMRSILIFLGVEAVERFSWLLPVFGVFLVITGFKMLRENDEEKGSLEDNKVYKLLSRVLPAYPGYDGHAIITRKRGRWELTLLGMAIVMVEATDLIFAVDSIPAVMALSQDFFIVLTSNVFAILGLRALYFLLAGILDRFRYLSLGLAFVLMFIGGKMLALPFGFH</sequence>
<dbReference type="Proteomes" id="UP000194267">
    <property type="component" value="Unassembled WGS sequence"/>
</dbReference>
<feature type="non-terminal residue" evidence="7">
    <location>
        <position position="276"/>
    </location>
</feature>
<dbReference type="PANTHER" id="PTHR30238:SF0">
    <property type="entry name" value="THYLAKOID MEMBRANE PROTEIN TERC, CHLOROPLASTIC"/>
    <property type="match status" value="1"/>
</dbReference>
<evidence type="ECO:0000313" key="7">
    <source>
        <dbReference type="EMBL" id="OTA40547.1"/>
    </source>
</evidence>
<name>A0A1Y2T4D6_SYMTR</name>
<reference evidence="8" key="1">
    <citation type="submission" date="2016-04" db="EMBL/GenBank/DDBJ databases">
        <authorList>
            <person name="Antunes L.P."/>
            <person name="Martins L.F."/>
            <person name="Pereira R.V."/>
            <person name="Thomas A.M."/>
            <person name="Barbosa D."/>
            <person name="Nascimento L."/>
            <person name="Silva G.M."/>
            <person name="Condomitti G.W."/>
            <person name="Digiampietri L.A."/>
            <person name="Lombardi K.C."/>
            <person name="Ramos P.L."/>
            <person name="Quaggio R.B."/>
            <person name="Oliveira J.C."/>
            <person name="Pascon R.C."/>
            <person name="Cruz J.B."/>
            <person name="Silva A.M."/>
            <person name="Setubal J.C."/>
        </authorList>
    </citation>
    <scope>NUCLEOTIDE SEQUENCE [LARGE SCALE GENOMIC DNA]</scope>
</reference>
<feature type="transmembrane region" description="Helical" evidence="6">
    <location>
        <begin position="36"/>
        <end position="56"/>
    </location>
</feature>
<comment type="similarity">
    <text evidence="2">Belongs to the TerC family.</text>
</comment>
<evidence type="ECO:0000256" key="5">
    <source>
        <dbReference type="ARBA" id="ARBA00023136"/>
    </source>
</evidence>
<dbReference type="PANTHER" id="PTHR30238">
    <property type="entry name" value="MEMBRANE BOUND PREDICTED REDOX MODULATOR"/>
    <property type="match status" value="1"/>
</dbReference>
<dbReference type="GO" id="GO:0016020">
    <property type="term" value="C:membrane"/>
    <property type="evidence" value="ECO:0007669"/>
    <property type="project" value="UniProtKB-SubCell"/>
</dbReference>
<protein>
    <submittedName>
        <fullName evidence="7">Uncharacterized protein</fullName>
    </submittedName>
</protein>
<organism evidence="7 8">
    <name type="scientific">Symbiobacterium thermophilum</name>
    <dbReference type="NCBI Taxonomy" id="2734"/>
    <lineage>
        <taxon>Bacteria</taxon>
        <taxon>Bacillati</taxon>
        <taxon>Bacillota</taxon>
        <taxon>Clostridia</taxon>
        <taxon>Eubacteriales</taxon>
        <taxon>Symbiobacteriaceae</taxon>
        <taxon>Symbiobacterium</taxon>
    </lineage>
</organism>
<evidence type="ECO:0000256" key="6">
    <source>
        <dbReference type="SAM" id="Phobius"/>
    </source>
</evidence>
<accession>A0A1Y2T4D6</accession>
<feature type="transmembrane region" description="Helical" evidence="6">
    <location>
        <begin position="255"/>
        <end position="275"/>
    </location>
</feature>
<gene>
    <name evidence="7" type="ORF">A6D92_16005</name>
</gene>
<dbReference type="EMBL" id="LWLV01001549">
    <property type="protein sequence ID" value="OTA40547.1"/>
    <property type="molecule type" value="Genomic_DNA"/>
</dbReference>
<keyword evidence="5 6" id="KW-0472">Membrane</keyword>
<comment type="subcellular location">
    <subcellularLocation>
        <location evidence="1">Membrane</location>
        <topology evidence="1">Multi-pass membrane protein</topology>
    </subcellularLocation>
</comment>
<dbReference type="InterPro" id="IPR005496">
    <property type="entry name" value="Integral_membrane_TerC"/>
</dbReference>
<dbReference type="Pfam" id="PF03741">
    <property type="entry name" value="TerC"/>
    <property type="match status" value="1"/>
</dbReference>
<evidence type="ECO:0000256" key="4">
    <source>
        <dbReference type="ARBA" id="ARBA00022989"/>
    </source>
</evidence>
<feature type="transmembrane region" description="Helical" evidence="6">
    <location>
        <begin position="76"/>
        <end position="94"/>
    </location>
</feature>